<evidence type="ECO:0000313" key="2">
    <source>
        <dbReference type="EMBL" id="CDZ34072.1"/>
    </source>
</evidence>
<keyword evidence="1" id="KW-0732">Signal</keyword>
<sequence length="349" mass="39114">MCFSRILTAAFATSTVGALALGAAMFKPDPVSAERGLDAPPQVFSAGNRDHILLSGHSLTDQPYPDHLEGIARQEGIAVSWRLENVIGSSIQQRTAGGLVRLTDEPYNVLIITEQHRVLDALMWSETVRYLHGYHHAFTTANPAGITYFYTPWISLSSLADPHPWIEYERLALPVWRCVVNRVNDKIGAAGRKSHIRFIPTSLALAELVARLASDPAFGGFEDWNAADRLKAIFSDEVHLTELGSYYVAAVSFSAIYGVDIRQQRPPALLDARQADALRLFAADFMQRYRETKMNEARDCKAPVSLAFASHYANYVARAYPREGSYLITELLRIRNIVRFTWRFRKGLE</sequence>
<reference evidence="2 3" key="1">
    <citation type="submission" date="2014-08" db="EMBL/GenBank/DDBJ databases">
        <authorList>
            <person name="Chen Y.-H."/>
        </authorList>
    </citation>
    <scope>NUCLEOTIDE SEQUENCE [LARGE SCALE GENOMIC DNA]</scope>
</reference>
<feature type="signal peptide" evidence="1">
    <location>
        <begin position="1"/>
        <end position="20"/>
    </location>
</feature>
<accession>A0A0T7FGD0</accession>
<evidence type="ECO:0000256" key="1">
    <source>
        <dbReference type="SAM" id="SignalP"/>
    </source>
</evidence>
<organism evidence="2 3">
    <name type="scientific">Neorhizobium galegae bv. officinalis</name>
    <dbReference type="NCBI Taxonomy" id="323656"/>
    <lineage>
        <taxon>Bacteria</taxon>
        <taxon>Pseudomonadati</taxon>
        <taxon>Pseudomonadota</taxon>
        <taxon>Alphaproteobacteria</taxon>
        <taxon>Hyphomicrobiales</taxon>
        <taxon>Rhizobiaceae</taxon>
        <taxon>Rhizobium/Agrobacterium group</taxon>
        <taxon>Neorhizobium</taxon>
    </lineage>
</organism>
<name>A0A0T7FGD0_NEOGA</name>
<dbReference type="EMBL" id="CCRH01000005">
    <property type="protein sequence ID" value="CDZ34072.1"/>
    <property type="molecule type" value="Genomic_DNA"/>
</dbReference>
<dbReference type="Gene3D" id="3.40.50.1110">
    <property type="entry name" value="SGNH hydrolase"/>
    <property type="match status" value="1"/>
</dbReference>
<dbReference type="AlphaFoldDB" id="A0A0T7FGD0"/>
<feature type="chain" id="PRO_5018195025" evidence="1">
    <location>
        <begin position="21"/>
        <end position="349"/>
    </location>
</feature>
<proteinExistence type="predicted"/>
<protein>
    <submittedName>
        <fullName evidence="2">Uncharacterized protein</fullName>
    </submittedName>
</protein>
<gene>
    <name evidence="2" type="ORF">NGAL_HAMBI1145_21510</name>
</gene>
<dbReference type="InterPro" id="IPR036514">
    <property type="entry name" value="SGNH_hydro_sf"/>
</dbReference>
<evidence type="ECO:0000313" key="3">
    <source>
        <dbReference type="Proteomes" id="UP000046176"/>
    </source>
</evidence>
<dbReference type="GO" id="GO:0016788">
    <property type="term" value="F:hydrolase activity, acting on ester bonds"/>
    <property type="evidence" value="ECO:0007669"/>
    <property type="project" value="UniProtKB-ARBA"/>
</dbReference>
<dbReference type="RefSeq" id="WP_172745540.1">
    <property type="nucleotide sequence ID" value="NZ_CCRH01000005.1"/>
</dbReference>
<dbReference type="Proteomes" id="UP000046176">
    <property type="component" value="Unassembled WGS sequence"/>
</dbReference>